<dbReference type="AlphaFoldDB" id="A0A182FY18"/>
<organism evidence="1 2">
    <name type="scientific">Anopheles albimanus</name>
    <name type="common">New world malaria mosquito</name>
    <dbReference type="NCBI Taxonomy" id="7167"/>
    <lineage>
        <taxon>Eukaryota</taxon>
        <taxon>Metazoa</taxon>
        <taxon>Ecdysozoa</taxon>
        <taxon>Arthropoda</taxon>
        <taxon>Hexapoda</taxon>
        <taxon>Insecta</taxon>
        <taxon>Pterygota</taxon>
        <taxon>Neoptera</taxon>
        <taxon>Endopterygota</taxon>
        <taxon>Diptera</taxon>
        <taxon>Nematocera</taxon>
        <taxon>Culicoidea</taxon>
        <taxon>Culicidae</taxon>
        <taxon>Anophelinae</taxon>
        <taxon>Anopheles</taxon>
    </lineage>
</organism>
<proteinExistence type="predicted"/>
<dbReference type="Proteomes" id="UP000069272">
    <property type="component" value="Chromosome 3L"/>
</dbReference>
<accession>A0A182FY18</accession>
<evidence type="ECO:0000313" key="1">
    <source>
        <dbReference type="EnsemblMetazoa" id="AALB014524-PA"/>
    </source>
</evidence>
<reference evidence="1" key="2">
    <citation type="submission" date="2022-08" db="UniProtKB">
        <authorList>
            <consortium name="EnsemblMetazoa"/>
        </authorList>
    </citation>
    <scope>IDENTIFICATION</scope>
    <source>
        <strain evidence="1">STECLA/ALBI9_A</strain>
    </source>
</reference>
<reference evidence="1 2" key="1">
    <citation type="journal article" date="2017" name="G3 (Bethesda)">
        <title>The Physical Genome Mapping of Anopheles albimanus Corrected Scaffold Misassemblies and Identified Interarm Rearrangements in Genus Anopheles.</title>
        <authorList>
            <person name="Artemov G.N."/>
            <person name="Peery A.N."/>
            <person name="Jiang X."/>
            <person name="Tu Z."/>
            <person name="Stegniy V.N."/>
            <person name="Sharakhova M.V."/>
            <person name="Sharakhov I.V."/>
        </authorList>
    </citation>
    <scope>NUCLEOTIDE SEQUENCE [LARGE SCALE GENOMIC DNA]</scope>
    <source>
        <strain evidence="1 2">ALBI9_A</strain>
    </source>
</reference>
<name>A0A182FY18_ANOAL</name>
<evidence type="ECO:0000313" key="2">
    <source>
        <dbReference type="Proteomes" id="UP000069272"/>
    </source>
</evidence>
<dbReference type="EnsemblMetazoa" id="AALB014524-RA">
    <property type="protein sequence ID" value="AALB014524-PA"/>
    <property type="gene ID" value="AALB014524"/>
</dbReference>
<dbReference type="VEuPathDB" id="VectorBase:AALB014524"/>
<protein>
    <submittedName>
        <fullName evidence="1">Uncharacterized protein</fullName>
    </submittedName>
</protein>
<sequence>MYLHHQLVRHCHPQLRKMNTCRLATMVELDRTALFRPGQLNHQRDRHQHVP</sequence>
<keyword evidence="2" id="KW-1185">Reference proteome</keyword>